<evidence type="ECO:0000259" key="15">
    <source>
        <dbReference type="Pfam" id="PF00501"/>
    </source>
</evidence>
<sequence length="561" mass="60534">MITDFWSNKRPAGFSETVDFQQYNSLQDVITKAFSEFGERPAFTCLGKTVTYGEVDRLSLAFATWLQNHTSLKPGDAFAIQLPNLLQYPVAVYGALRAGLVLVNTNPLYTLTELKHQLVDSGAKAIICLEAGLELVAEASAEAQVEQVITTGALDLVAGFSAGTGKVVDGLVVTTLGEVLSAENPQPYITPEASSQSSLCLLQYTGGTTGVAKGAMLTHGNIIANVVQMCDGVYQEVNDAGELLIKPGEQVVVAPLPLYHIYSFTMNLMLYPSRGDHTILIPNPRDIDQFIDAIQPFPFTLLVGLNTLFAGLMAHPRFKECDFSRFSMTLSGGTALQLDIARRWEAMTGSPVIEGFGLTETSPIVCSGPLGEGRVKPGSVGMPVPATELKTVREDGTTAGVNEPGELCVRGPQVMAGYWQRPEATAEVIDTEGWFHTGDVAVIDEAGYVSIVDRLKDMILVSGFNVYPNEVENVASHCPGVQLCAAIGVPDDKTGEAVRLFVVRSDAALTEETVIQHCRQHLTGYKIPHQIVFRDSLPMTAVGKVLRKELRKEAQEVAEAL</sequence>
<evidence type="ECO:0000313" key="17">
    <source>
        <dbReference type="EMBL" id="SMA49943.1"/>
    </source>
</evidence>
<evidence type="ECO:0000256" key="13">
    <source>
        <dbReference type="ARBA" id="ARBA00039545"/>
    </source>
</evidence>
<evidence type="ECO:0000256" key="14">
    <source>
        <dbReference type="ARBA" id="ARBA00042773"/>
    </source>
</evidence>
<keyword evidence="7" id="KW-0276">Fatty acid metabolism</keyword>
<keyword evidence="6" id="KW-0547">Nucleotide-binding</keyword>
<comment type="similarity">
    <text evidence="4">Belongs to the ATP-dependent AMP-binding enzyme family.</text>
</comment>
<dbReference type="GO" id="GO:0004467">
    <property type="term" value="F:long-chain fatty acid-CoA ligase activity"/>
    <property type="evidence" value="ECO:0007669"/>
    <property type="project" value="UniProtKB-EC"/>
</dbReference>
<keyword evidence="11" id="KW-0472">Membrane</keyword>
<dbReference type="FunFam" id="3.30.300.30:FF:000006">
    <property type="entry name" value="Long-chain-fatty-acid--CoA ligase FadD"/>
    <property type="match status" value="1"/>
</dbReference>
<keyword evidence="18" id="KW-1185">Reference proteome</keyword>
<dbReference type="Gene3D" id="2.30.38.10">
    <property type="entry name" value="Luciferase, Domain 3"/>
    <property type="match status" value="1"/>
</dbReference>
<evidence type="ECO:0000259" key="16">
    <source>
        <dbReference type="Pfam" id="PF13193"/>
    </source>
</evidence>
<dbReference type="GO" id="GO:0016020">
    <property type="term" value="C:membrane"/>
    <property type="evidence" value="ECO:0007669"/>
    <property type="project" value="UniProtKB-SubCell"/>
</dbReference>
<feature type="domain" description="AMP-binding enzyme C-terminal" evidence="16">
    <location>
        <begin position="470"/>
        <end position="544"/>
    </location>
</feature>
<keyword evidence="9" id="KW-0460">Magnesium</keyword>
<comment type="pathway">
    <text evidence="3">Lipid metabolism; fatty acid beta-oxidation.</text>
</comment>
<evidence type="ECO:0000256" key="6">
    <source>
        <dbReference type="ARBA" id="ARBA00022741"/>
    </source>
</evidence>
<feature type="domain" description="AMP-dependent synthetase/ligase" evidence="15">
    <location>
        <begin position="34"/>
        <end position="419"/>
    </location>
</feature>
<dbReference type="EMBL" id="FWPT01000009">
    <property type="protein sequence ID" value="SMA49943.1"/>
    <property type="molecule type" value="Genomic_DNA"/>
</dbReference>
<dbReference type="EC" id="6.2.1.3" evidence="12"/>
<dbReference type="InterPro" id="IPR000873">
    <property type="entry name" value="AMP-dep_synth/lig_dom"/>
</dbReference>
<organism evidence="17 18">
    <name type="scientific">Parendozoicomonas haliclonae</name>
    <dbReference type="NCBI Taxonomy" id="1960125"/>
    <lineage>
        <taxon>Bacteria</taxon>
        <taxon>Pseudomonadati</taxon>
        <taxon>Pseudomonadota</taxon>
        <taxon>Gammaproteobacteria</taxon>
        <taxon>Oceanospirillales</taxon>
        <taxon>Endozoicomonadaceae</taxon>
        <taxon>Parendozoicomonas</taxon>
    </lineage>
</organism>
<protein>
    <recommendedName>
        <fullName evidence="13">Long-chain-fatty-acid--CoA ligase</fullName>
        <ecNumber evidence="12">6.2.1.3</ecNumber>
    </recommendedName>
    <alternativeName>
        <fullName evidence="14">Long-chain acyl-CoA synthetase</fullName>
    </alternativeName>
</protein>
<proteinExistence type="inferred from homology"/>
<dbReference type="GO" id="GO:0005524">
    <property type="term" value="F:ATP binding"/>
    <property type="evidence" value="ECO:0007669"/>
    <property type="project" value="UniProtKB-KW"/>
</dbReference>
<keyword evidence="8" id="KW-0067">ATP-binding</keyword>
<dbReference type="InterPro" id="IPR045851">
    <property type="entry name" value="AMP-bd_C_sf"/>
</dbReference>
<name>A0A1X7AP69_9GAMM</name>
<evidence type="ECO:0000256" key="11">
    <source>
        <dbReference type="ARBA" id="ARBA00023136"/>
    </source>
</evidence>
<evidence type="ECO:0000256" key="10">
    <source>
        <dbReference type="ARBA" id="ARBA00023098"/>
    </source>
</evidence>
<dbReference type="OrthoDB" id="9803968at2"/>
<dbReference type="Proteomes" id="UP000196573">
    <property type="component" value="Unassembled WGS sequence"/>
</dbReference>
<dbReference type="InterPro" id="IPR050237">
    <property type="entry name" value="ATP-dep_AMP-bd_enzyme"/>
</dbReference>
<evidence type="ECO:0000256" key="12">
    <source>
        <dbReference type="ARBA" id="ARBA00026121"/>
    </source>
</evidence>
<dbReference type="SUPFAM" id="SSF56801">
    <property type="entry name" value="Acetyl-CoA synthetase-like"/>
    <property type="match status" value="1"/>
</dbReference>
<gene>
    <name evidence="17" type="primary">fadD_5</name>
    <name evidence="17" type="ORF">EHSB41UT_03734</name>
</gene>
<evidence type="ECO:0000256" key="1">
    <source>
        <dbReference type="ARBA" id="ARBA00001946"/>
    </source>
</evidence>
<dbReference type="Gene3D" id="3.40.50.980">
    <property type="match status" value="2"/>
</dbReference>
<dbReference type="AlphaFoldDB" id="A0A1X7AP69"/>
<reference evidence="17 18" key="1">
    <citation type="submission" date="2017-03" db="EMBL/GenBank/DDBJ databases">
        <authorList>
            <person name="Afonso C.L."/>
            <person name="Miller P.J."/>
            <person name="Scott M.A."/>
            <person name="Spackman E."/>
            <person name="Goraichik I."/>
            <person name="Dimitrov K.M."/>
            <person name="Suarez D.L."/>
            <person name="Swayne D.E."/>
        </authorList>
    </citation>
    <scope>NUCLEOTIDE SEQUENCE [LARGE SCALE GENOMIC DNA]</scope>
    <source>
        <strain evidence="17">SB41UT1</strain>
    </source>
</reference>
<keyword evidence="5 17" id="KW-0436">Ligase</keyword>
<dbReference type="CDD" id="cd05936">
    <property type="entry name" value="FC-FACS_FadD_like"/>
    <property type="match status" value="1"/>
</dbReference>
<dbReference type="InterPro" id="IPR025110">
    <property type="entry name" value="AMP-bd_C"/>
</dbReference>
<evidence type="ECO:0000256" key="2">
    <source>
        <dbReference type="ARBA" id="ARBA00004170"/>
    </source>
</evidence>
<dbReference type="PROSITE" id="PS00455">
    <property type="entry name" value="AMP_BINDING"/>
    <property type="match status" value="1"/>
</dbReference>
<evidence type="ECO:0000256" key="4">
    <source>
        <dbReference type="ARBA" id="ARBA00006432"/>
    </source>
</evidence>
<evidence type="ECO:0000256" key="9">
    <source>
        <dbReference type="ARBA" id="ARBA00022842"/>
    </source>
</evidence>
<evidence type="ECO:0000256" key="3">
    <source>
        <dbReference type="ARBA" id="ARBA00005005"/>
    </source>
</evidence>
<dbReference type="Pfam" id="PF00501">
    <property type="entry name" value="AMP-binding"/>
    <property type="match status" value="1"/>
</dbReference>
<dbReference type="Gene3D" id="3.30.300.30">
    <property type="match status" value="1"/>
</dbReference>
<dbReference type="RefSeq" id="WP_087112386.1">
    <property type="nucleotide sequence ID" value="NZ_CBCSCN010000011.1"/>
</dbReference>
<dbReference type="Pfam" id="PF13193">
    <property type="entry name" value="AMP-binding_C"/>
    <property type="match status" value="1"/>
</dbReference>
<keyword evidence="10" id="KW-0443">Lipid metabolism</keyword>
<dbReference type="PANTHER" id="PTHR43767">
    <property type="entry name" value="LONG-CHAIN-FATTY-ACID--COA LIGASE"/>
    <property type="match status" value="1"/>
</dbReference>
<dbReference type="PANTHER" id="PTHR43767:SF8">
    <property type="entry name" value="LONG-CHAIN-FATTY-ACID--COA LIGASE"/>
    <property type="match status" value="1"/>
</dbReference>
<evidence type="ECO:0000256" key="5">
    <source>
        <dbReference type="ARBA" id="ARBA00022598"/>
    </source>
</evidence>
<comment type="cofactor">
    <cofactor evidence="1">
        <name>Mg(2+)</name>
        <dbReference type="ChEBI" id="CHEBI:18420"/>
    </cofactor>
</comment>
<evidence type="ECO:0000256" key="8">
    <source>
        <dbReference type="ARBA" id="ARBA00022840"/>
    </source>
</evidence>
<comment type="subcellular location">
    <subcellularLocation>
        <location evidence="2">Membrane</location>
        <topology evidence="2">Peripheral membrane protein</topology>
    </subcellularLocation>
</comment>
<dbReference type="InterPro" id="IPR020845">
    <property type="entry name" value="AMP-binding_CS"/>
</dbReference>
<evidence type="ECO:0000256" key="7">
    <source>
        <dbReference type="ARBA" id="ARBA00022832"/>
    </source>
</evidence>
<evidence type="ECO:0000313" key="18">
    <source>
        <dbReference type="Proteomes" id="UP000196573"/>
    </source>
</evidence>
<dbReference type="FunFam" id="3.40.50.12780:FF:000003">
    <property type="entry name" value="Long-chain-fatty-acid--CoA ligase FadD"/>
    <property type="match status" value="1"/>
</dbReference>
<accession>A0A1X7AP69</accession>